<dbReference type="RefSeq" id="WP_268043014.1">
    <property type="nucleotide sequence ID" value="NZ_CP104064.1"/>
</dbReference>
<dbReference type="Pfam" id="PF01521">
    <property type="entry name" value="Fe-S_biosyn"/>
    <property type="match status" value="1"/>
</dbReference>
<dbReference type="InterPro" id="IPR017870">
    <property type="entry name" value="FeS_cluster_insertion_CS"/>
</dbReference>
<evidence type="ECO:0000313" key="3">
    <source>
        <dbReference type="Proteomes" id="UP001164803"/>
    </source>
</evidence>
<keyword evidence="3" id="KW-1185">Reference proteome</keyword>
<organism evidence="2 3">
    <name type="scientific">Alicyclobacillus dauci</name>
    <dbReference type="NCBI Taxonomy" id="1475485"/>
    <lineage>
        <taxon>Bacteria</taxon>
        <taxon>Bacillati</taxon>
        <taxon>Bacillota</taxon>
        <taxon>Bacilli</taxon>
        <taxon>Bacillales</taxon>
        <taxon>Alicyclobacillaceae</taxon>
        <taxon>Alicyclobacillus</taxon>
    </lineage>
</organism>
<feature type="domain" description="Core" evidence="1">
    <location>
        <begin position="2"/>
        <end position="101"/>
    </location>
</feature>
<name>A0ABY6YYS1_9BACL</name>
<proteinExistence type="predicted"/>
<dbReference type="PANTHER" id="PTHR43011">
    <property type="entry name" value="IRON-SULFUR CLUSTER ASSEMBLY 2 HOMOLOG, MITOCHONDRIAL"/>
    <property type="match status" value="1"/>
</dbReference>
<dbReference type="InterPro" id="IPR035903">
    <property type="entry name" value="HesB-like_dom_sf"/>
</dbReference>
<dbReference type="Proteomes" id="UP001164803">
    <property type="component" value="Chromosome"/>
</dbReference>
<dbReference type="EMBL" id="CP104064">
    <property type="protein sequence ID" value="WAH35732.1"/>
    <property type="molecule type" value="Genomic_DNA"/>
</dbReference>
<dbReference type="InterPro" id="IPR000361">
    <property type="entry name" value="ATAP_core_dom"/>
</dbReference>
<reference evidence="2" key="1">
    <citation type="submission" date="2022-08" db="EMBL/GenBank/DDBJ databases">
        <title>Alicyclobacillus dauci DSM2870, complete genome.</title>
        <authorList>
            <person name="Wang Q."/>
            <person name="Cai R."/>
            <person name="Wang Z."/>
        </authorList>
    </citation>
    <scope>NUCLEOTIDE SEQUENCE</scope>
    <source>
        <strain evidence="2">DSM 28700</strain>
    </source>
</reference>
<evidence type="ECO:0000313" key="2">
    <source>
        <dbReference type="EMBL" id="WAH35732.1"/>
    </source>
</evidence>
<dbReference type="PROSITE" id="PS01152">
    <property type="entry name" value="HESB"/>
    <property type="match status" value="1"/>
</dbReference>
<gene>
    <name evidence="2" type="ORF">NZD86_15830</name>
</gene>
<dbReference type="NCBIfam" id="TIGR00049">
    <property type="entry name" value="iron-sulfur cluster assembly accessory protein"/>
    <property type="match status" value="1"/>
</dbReference>
<evidence type="ECO:0000259" key="1">
    <source>
        <dbReference type="Pfam" id="PF01521"/>
    </source>
</evidence>
<dbReference type="SUPFAM" id="SSF89360">
    <property type="entry name" value="HesB-like domain"/>
    <property type="match status" value="1"/>
</dbReference>
<protein>
    <submittedName>
        <fullName evidence="2">Iron-sulfur cluster assembly accessory protein</fullName>
    </submittedName>
</protein>
<sequence length="117" mass="12474">MITITDSAADKLREMISENGPDEEALRLYTRLGGCTGYSYGMALDAEKPNDHVFSQKGVKVIVDPESLELIDGSEVDFIDDLTGQGFKINNPNASSMCGCGSSFRTATKAGEPGSCD</sequence>
<dbReference type="InterPro" id="IPR016092">
    <property type="entry name" value="ATAP"/>
</dbReference>
<dbReference type="PANTHER" id="PTHR43011:SF1">
    <property type="entry name" value="IRON-SULFUR CLUSTER ASSEMBLY 2 HOMOLOG, MITOCHONDRIAL"/>
    <property type="match status" value="1"/>
</dbReference>
<dbReference type="Gene3D" id="2.60.300.12">
    <property type="entry name" value="HesB-like domain"/>
    <property type="match status" value="1"/>
</dbReference>
<accession>A0ABY6YYS1</accession>